<evidence type="ECO:0000313" key="2">
    <source>
        <dbReference type="EMBL" id="RWR01805.1"/>
    </source>
</evidence>
<dbReference type="EC" id="4.2.3.-" evidence="1"/>
<reference evidence="2 3" key="1">
    <citation type="submission" date="2014-04" db="EMBL/GenBank/DDBJ databases">
        <title>Draft genome sequence of Pantoea beijingensis strain LMG 27579, an emerging pathogen to Pleurotus eryngii with potential industrial application.</title>
        <authorList>
            <person name="Xu F."/>
            <person name="Liu Y."/>
            <person name="Wang S."/>
            <person name="Yin Y."/>
            <person name="Ma Y."/>
            <person name="Zhao S."/>
            <person name="Rong C."/>
        </authorList>
    </citation>
    <scope>NUCLEOTIDE SEQUENCE [LARGE SCALE GENOMIC DNA]</scope>
    <source>
        <strain evidence="2 3">LMG 27579</strain>
    </source>
</reference>
<dbReference type="SFLD" id="SFLDS00005">
    <property type="entry name" value="Isoprenoid_Synthase_Type_I"/>
    <property type="match status" value="1"/>
</dbReference>
<keyword evidence="3" id="KW-1185">Reference proteome</keyword>
<name>A0A443ICW7_9GAMM</name>
<dbReference type="InterPro" id="IPR034686">
    <property type="entry name" value="Terpene_cyclase-like_2"/>
</dbReference>
<evidence type="ECO:0000256" key="1">
    <source>
        <dbReference type="RuleBase" id="RU366034"/>
    </source>
</evidence>
<dbReference type="GO" id="GO:0010333">
    <property type="term" value="F:terpene synthase activity"/>
    <property type="evidence" value="ECO:0007669"/>
    <property type="project" value="InterPro"/>
</dbReference>
<dbReference type="Gene3D" id="1.10.600.10">
    <property type="entry name" value="Farnesyl Diphosphate Synthase"/>
    <property type="match status" value="1"/>
</dbReference>
<dbReference type="GO" id="GO:0046872">
    <property type="term" value="F:metal ion binding"/>
    <property type="evidence" value="ECO:0007669"/>
    <property type="project" value="UniProtKB-KW"/>
</dbReference>
<dbReference type="InterPro" id="IPR008949">
    <property type="entry name" value="Isoprenoid_synthase_dom_sf"/>
</dbReference>
<proteinExistence type="inferred from homology"/>
<dbReference type="PANTHER" id="PTHR35201:SF4">
    <property type="entry name" value="BETA-PINACENE SYNTHASE-RELATED"/>
    <property type="match status" value="1"/>
</dbReference>
<accession>A0A443ICW7</accession>
<comment type="cofactor">
    <cofactor evidence="1">
        <name>Mg(2+)</name>
        <dbReference type="ChEBI" id="CHEBI:18420"/>
    </cofactor>
</comment>
<keyword evidence="1" id="KW-0456">Lyase</keyword>
<comment type="caution">
    <text evidence="2">The sequence shown here is derived from an EMBL/GenBank/DDBJ whole genome shotgun (WGS) entry which is preliminary data.</text>
</comment>
<dbReference type="RefSeq" id="WP_128178027.1">
    <property type="nucleotide sequence ID" value="NZ_CP071409.1"/>
</dbReference>
<protein>
    <recommendedName>
        <fullName evidence="1">Terpene synthase</fullName>
        <ecNumber evidence="1">4.2.3.-</ecNumber>
    </recommendedName>
</protein>
<comment type="similarity">
    <text evidence="1">Belongs to the terpene synthase family.</text>
</comment>
<dbReference type="SUPFAM" id="SSF48576">
    <property type="entry name" value="Terpenoid synthases"/>
    <property type="match status" value="1"/>
</dbReference>
<dbReference type="PANTHER" id="PTHR35201">
    <property type="entry name" value="TERPENE SYNTHASE"/>
    <property type="match status" value="1"/>
</dbReference>
<gene>
    <name evidence="2" type="ORF">ED28_11305</name>
</gene>
<dbReference type="EMBL" id="JMEE01000032">
    <property type="protein sequence ID" value="RWR01805.1"/>
    <property type="molecule type" value="Genomic_DNA"/>
</dbReference>
<dbReference type="AlphaFoldDB" id="A0A443ICW7"/>
<organism evidence="2 3">
    <name type="scientific">[Pantoea] beijingensis</name>
    <dbReference type="NCBI Taxonomy" id="1324864"/>
    <lineage>
        <taxon>Bacteria</taxon>
        <taxon>Pseudomonadati</taxon>
        <taxon>Pseudomonadota</taxon>
        <taxon>Gammaproteobacteria</taxon>
        <taxon>Enterobacterales</taxon>
        <taxon>Erwiniaceae</taxon>
        <taxon>Erwinia</taxon>
    </lineage>
</organism>
<keyword evidence="1" id="KW-0479">Metal-binding</keyword>
<evidence type="ECO:0000313" key="3">
    <source>
        <dbReference type="Proteomes" id="UP000288794"/>
    </source>
</evidence>
<dbReference type="SFLD" id="SFLDG01020">
    <property type="entry name" value="Terpene_Cyclase_Like_2"/>
    <property type="match status" value="1"/>
</dbReference>
<keyword evidence="1" id="KW-0460">Magnesium</keyword>
<dbReference type="Proteomes" id="UP000288794">
    <property type="component" value="Unassembled WGS sequence"/>
</dbReference>
<dbReference type="Pfam" id="PF19086">
    <property type="entry name" value="Terpene_syn_C_2"/>
    <property type="match status" value="1"/>
</dbReference>
<sequence length="348" mass="40595">MSSFSKPDFYCPFTTWMNPHHDQSWDLSRQWLKQTGLIKGRQATERLDRSGFSQLTAQAYPNATQQQLTIAINWLIWLFLFDDQLDECYLGHDKQQAAVIIDRLYQFTHIDTCQSLEPSSPIEVAFVDLCQEYTRTLNVQQHQSFMQNIRNYLASMRWEVSTRADGTLPHFINFIELRRDTGAVRMVLDLIEYCLGSPIPNEIANSLEMQVLKDCTIDVICMSNDLFSFEKEQARGDTNNLVTVWQHCTHSDLQEAADTIYRFVLNRQQLFIDTQSRLESLLHTLKLDEQTCTSIRDYVQGMGHWMRANLEFSLRTPRYFDIEESQKGKPLSWLENISSMQSEVFTAP</sequence>